<dbReference type="SUPFAM" id="SSF53448">
    <property type="entry name" value="Nucleotide-diphospho-sugar transferases"/>
    <property type="match status" value="1"/>
</dbReference>
<dbReference type="InterPro" id="IPR029044">
    <property type="entry name" value="Nucleotide-diphossugar_trans"/>
</dbReference>
<feature type="domain" description="MobA-like NTP transferase" evidence="1">
    <location>
        <begin position="5"/>
        <end position="174"/>
    </location>
</feature>
<proteinExistence type="predicted"/>
<evidence type="ECO:0000259" key="1">
    <source>
        <dbReference type="Pfam" id="PF12804"/>
    </source>
</evidence>
<dbReference type="GO" id="GO:0016740">
    <property type="term" value="F:transferase activity"/>
    <property type="evidence" value="ECO:0007669"/>
    <property type="project" value="UniProtKB-KW"/>
</dbReference>
<dbReference type="Proteomes" id="UP001589776">
    <property type="component" value="Unassembled WGS sequence"/>
</dbReference>
<dbReference type="Gene3D" id="3.90.550.10">
    <property type="entry name" value="Spore Coat Polysaccharide Biosynthesis Protein SpsA, Chain A"/>
    <property type="match status" value="1"/>
</dbReference>
<keyword evidence="2" id="KW-0808">Transferase</keyword>
<gene>
    <name evidence="2" type="ORF">ACFFK0_05650</name>
</gene>
<protein>
    <submittedName>
        <fullName evidence="2">NTP transferase domain-containing protein</fullName>
    </submittedName>
</protein>
<dbReference type="PANTHER" id="PTHR43777">
    <property type="entry name" value="MOLYBDENUM COFACTOR CYTIDYLYLTRANSFERASE"/>
    <property type="match status" value="1"/>
</dbReference>
<dbReference type="PANTHER" id="PTHR43777:SF1">
    <property type="entry name" value="MOLYBDENUM COFACTOR CYTIDYLYLTRANSFERASE"/>
    <property type="match status" value="1"/>
</dbReference>
<keyword evidence="3" id="KW-1185">Reference proteome</keyword>
<dbReference type="CDD" id="cd04182">
    <property type="entry name" value="GT_2_like_f"/>
    <property type="match status" value="1"/>
</dbReference>
<name>A0ABV6DH13_9BACL</name>
<reference evidence="2 3" key="1">
    <citation type="submission" date="2024-09" db="EMBL/GenBank/DDBJ databases">
        <authorList>
            <person name="Sun Q."/>
            <person name="Mori K."/>
        </authorList>
    </citation>
    <scope>NUCLEOTIDE SEQUENCE [LARGE SCALE GENOMIC DNA]</scope>
    <source>
        <strain evidence="2 3">CCM 7759</strain>
    </source>
</reference>
<organism evidence="2 3">
    <name type="scientific">Paenibacillus chartarius</name>
    <dbReference type="NCBI Taxonomy" id="747481"/>
    <lineage>
        <taxon>Bacteria</taxon>
        <taxon>Bacillati</taxon>
        <taxon>Bacillota</taxon>
        <taxon>Bacilli</taxon>
        <taxon>Bacillales</taxon>
        <taxon>Paenibacillaceae</taxon>
        <taxon>Paenibacillus</taxon>
    </lineage>
</organism>
<dbReference type="EMBL" id="JBHLWN010000024">
    <property type="protein sequence ID" value="MFC0211940.1"/>
    <property type="molecule type" value="Genomic_DNA"/>
</dbReference>
<sequence length="219" mass="23423">MKIAGIYMAAGAGRRMGEHKPSIPLLPGVSMGGMGLKTLLGAGLAAVSVVVRAGDDLEWLPDELRSSREAGDGAFRITVCGDSAMGMSFSLKCGLRSVMPFRPDAVVVMLADQPFVSGGLVKRIVRMWRQYPHLDYVAAGHGEALLPPVLLAGSMFPALLRLKGDQGARRLLASERYSGAAVRVSGGDEVMDVDAPGDLDRARRYAGQCRYVHDSKYDM</sequence>
<evidence type="ECO:0000313" key="2">
    <source>
        <dbReference type="EMBL" id="MFC0211940.1"/>
    </source>
</evidence>
<dbReference type="InterPro" id="IPR025877">
    <property type="entry name" value="MobA-like_NTP_Trfase"/>
</dbReference>
<evidence type="ECO:0000313" key="3">
    <source>
        <dbReference type="Proteomes" id="UP001589776"/>
    </source>
</evidence>
<dbReference type="Pfam" id="PF12804">
    <property type="entry name" value="NTP_transf_3"/>
    <property type="match status" value="1"/>
</dbReference>
<accession>A0ABV6DH13</accession>
<comment type="caution">
    <text evidence="2">The sequence shown here is derived from an EMBL/GenBank/DDBJ whole genome shotgun (WGS) entry which is preliminary data.</text>
</comment>
<dbReference type="RefSeq" id="WP_377468981.1">
    <property type="nucleotide sequence ID" value="NZ_JBHLWN010000024.1"/>
</dbReference>